<evidence type="ECO:0000256" key="1">
    <source>
        <dbReference type="SAM" id="SignalP"/>
    </source>
</evidence>
<feature type="signal peptide" evidence="1">
    <location>
        <begin position="1"/>
        <end position="24"/>
    </location>
</feature>
<dbReference type="AlphaFoldDB" id="A0A4Z2GU08"/>
<sequence>MMGAGSWLLLLLLACLEKLQEISGAAAFFVGTQTAAEQNAISIFSSVAASRRQAVSNLQVLHNKHLSGDGLLRCRSSSRLALWIHLVLKPHLRGKALACLTGVWEGELWGVELQAGEKDTHYTSLCLRVHSNGA</sequence>
<protein>
    <submittedName>
        <fullName evidence="2">Uncharacterized protein</fullName>
    </submittedName>
</protein>
<proteinExistence type="predicted"/>
<organism evidence="2 3">
    <name type="scientific">Liparis tanakae</name>
    <name type="common">Tanaka's snailfish</name>
    <dbReference type="NCBI Taxonomy" id="230148"/>
    <lineage>
        <taxon>Eukaryota</taxon>
        <taxon>Metazoa</taxon>
        <taxon>Chordata</taxon>
        <taxon>Craniata</taxon>
        <taxon>Vertebrata</taxon>
        <taxon>Euteleostomi</taxon>
        <taxon>Actinopterygii</taxon>
        <taxon>Neopterygii</taxon>
        <taxon>Teleostei</taxon>
        <taxon>Neoteleostei</taxon>
        <taxon>Acanthomorphata</taxon>
        <taxon>Eupercaria</taxon>
        <taxon>Perciformes</taxon>
        <taxon>Cottioidei</taxon>
        <taxon>Cottales</taxon>
        <taxon>Liparidae</taxon>
        <taxon>Liparis</taxon>
    </lineage>
</organism>
<dbReference type="Proteomes" id="UP000314294">
    <property type="component" value="Unassembled WGS sequence"/>
</dbReference>
<accession>A0A4Z2GU08</accession>
<name>A0A4Z2GU08_9TELE</name>
<comment type="caution">
    <text evidence="2">The sequence shown here is derived from an EMBL/GenBank/DDBJ whole genome shotgun (WGS) entry which is preliminary data.</text>
</comment>
<evidence type="ECO:0000313" key="2">
    <source>
        <dbReference type="EMBL" id="TNN56909.1"/>
    </source>
</evidence>
<gene>
    <name evidence="2" type="ORF">EYF80_032899</name>
</gene>
<evidence type="ECO:0000313" key="3">
    <source>
        <dbReference type="Proteomes" id="UP000314294"/>
    </source>
</evidence>
<keyword evidence="3" id="KW-1185">Reference proteome</keyword>
<dbReference type="EMBL" id="SRLO01000418">
    <property type="protein sequence ID" value="TNN56909.1"/>
    <property type="molecule type" value="Genomic_DNA"/>
</dbReference>
<keyword evidence="1" id="KW-0732">Signal</keyword>
<reference evidence="2 3" key="1">
    <citation type="submission" date="2019-03" db="EMBL/GenBank/DDBJ databases">
        <title>First draft genome of Liparis tanakae, snailfish: a comprehensive survey of snailfish specific genes.</title>
        <authorList>
            <person name="Kim W."/>
            <person name="Song I."/>
            <person name="Jeong J.-H."/>
            <person name="Kim D."/>
            <person name="Kim S."/>
            <person name="Ryu S."/>
            <person name="Song J.Y."/>
            <person name="Lee S.K."/>
        </authorList>
    </citation>
    <scope>NUCLEOTIDE SEQUENCE [LARGE SCALE GENOMIC DNA]</scope>
    <source>
        <tissue evidence="2">Muscle</tissue>
    </source>
</reference>
<feature type="chain" id="PRO_5021198308" evidence="1">
    <location>
        <begin position="25"/>
        <end position="134"/>
    </location>
</feature>